<reference evidence="6" key="1">
    <citation type="journal article" date="2014" name="Int. J. Syst. Evol. Microbiol.">
        <title>Complete genome sequence of Corynebacterium casei LMG S-19264T (=DSM 44701T), isolated from a smear-ripened cheese.</title>
        <authorList>
            <consortium name="US DOE Joint Genome Institute (JGI-PGF)"/>
            <person name="Walter F."/>
            <person name="Albersmeier A."/>
            <person name="Kalinowski J."/>
            <person name="Ruckert C."/>
        </authorList>
    </citation>
    <scope>NUCLEOTIDE SEQUENCE</scope>
    <source>
        <strain evidence="6">CGMCC 1.12426</strain>
    </source>
</reference>
<dbReference type="RefSeq" id="WP_208998442.1">
    <property type="nucleotide sequence ID" value="NZ_BMFA01000006.1"/>
</dbReference>
<accession>A0A916TK49</accession>
<dbReference type="PROSITE" id="PS01124">
    <property type="entry name" value="HTH_ARAC_FAMILY_2"/>
    <property type="match status" value="1"/>
</dbReference>
<evidence type="ECO:0000256" key="3">
    <source>
        <dbReference type="ARBA" id="ARBA00023163"/>
    </source>
</evidence>
<comment type="caution">
    <text evidence="6">The sequence shown here is derived from an EMBL/GenBank/DDBJ whole genome shotgun (WGS) entry which is preliminary data.</text>
</comment>
<dbReference type="Gene3D" id="1.10.10.60">
    <property type="entry name" value="Homeodomain-like"/>
    <property type="match status" value="1"/>
</dbReference>
<dbReference type="InterPro" id="IPR009057">
    <property type="entry name" value="Homeodomain-like_sf"/>
</dbReference>
<evidence type="ECO:0000259" key="5">
    <source>
        <dbReference type="PROSITE" id="PS01124"/>
    </source>
</evidence>
<evidence type="ECO:0000313" key="6">
    <source>
        <dbReference type="EMBL" id="GGB48617.1"/>
    </source>
</evidence>
<reference evidence="6" key="2">
    <citation type="submission" date="2020-09" db="EMBL/GenBank/DDBJ databases">
        <authorList>
            <person name="Sun Q."/>
            <person name="Zhou Y."/>
        </authorList>
    </citation>
    <scope>NUCLEOTIDE SEQUENCE</scope>
    <source>
        <strain evidence="6">CGMCC 1.12426</strain>
    </source>
</reference>
<organism evidence="6 7">
    <name type="scientific">Roseibium aquae</name>
    <dbReference type="NCBI Taxonomy" id="1323746"/>
    <lineage>
        <taxon>Bacteria</taxon>
        <taxon>Pseudomonadati</taxon>
        <taxon>Pseudomonadota</taxon>
        <taxon>Alphaproteobacteria</taxon>
        <taxon>Hyphomicrobiales</taxon>
        <taxon>Stappiaceae</taxon>
        <taxon>Roseibium</taxon>
    </lineage>
</organism>
<dbReference type="SMART" id="SM00342">
    <property type="entry name" value="HTH_ARAC"/>
    <property type="match status" value="1"/>
</dbReference>
<dbReference type="Pfam" id="PF12833">
    <property type="entry name" value="HTH_18"/>
    <property type="match status" value="1"/>
</dbReference>
<evidence type="ECO:0000313" key="7">
    <source>
        <dbReference type="Proteomes" id="UP000605148"/>
    </source>
</evidence>
<name>A0A916TK49_9HYPH</name>
<dbReference type="GO" id="GO:0003700">
    <property type="term" value="F:DNA-binding transcription factor activity"/>
    <property type="evidence" value="ECO:0007669"/>
    <property type="project" value="InterPro"/>
</dbReference>
<dbReference type="AlphaFoldDB" id="A0A916TK49"/>
<sequence>MPRSDPQEMIRAPRSQSGEDAKERTGGPSREWAQAEQLRYIIPFVESKGFRWIDIARKFDLPARPEKLKNERIEAAVLLAAFEHVAELTGDDAAMLDYYSGLPHGSIPIFDYVALCAGSVRDGLKNWERFIAIRTNCYRMEFTEDADFGYLTWHIPDRLGPRTQNMFAKIAWATSRIEHMIGQPTPELRIDLTSTAPRCGSCFQHRYGNRLKFGQPYDRILIPVRFLDLRPPKSETNLYSIVESAALAEIDEANALNDPLIKVKTVIGEQMKSGTCTLETVAAQIGKSQRSLQRLLEENGTSFRGLTDDIRRTMASRYLKETDLGLKEIAFLLGFSNLSSLSRAVRGWFDMTPSEVRREARTRTRRER</sequence>
<dbReference type="GO" id="GO:0000976">
    <property type="term" value="F:transcription cis-regulatory region binding"/>
    <property type="evidence" value="ECO:0007669"/>
    <property type="project" value="TreeGrafter"/>
</dbReference>
<evidence type="ECO:0000256" key="1">
    <source>
        <dbReference type="ARBA" id="ARBA00023015"/>
    </source>
</evidence>
<dbReference type="EMBL" id="BMFA01000006">
    <property type="protein sequence ID" value="GGB48617.1"/>
    <property type="molecule type" value="Genomic_DNA"/>
</dbReference>
<keyword evidence="7" id="KW-1185">Reference proteome</keyword>
<protein>
    <recommendedName>
        <fullName evidence="5">HTH araC/xylS-type domain-containing protein</fullName>
    </recommendedName>
</protein>
<keyword evidence="3" id="KW-0804">Transcription</keyword>
<gene>
    <name evidence="6" type="ORF">GCM10011316_20900</name>
</gene>
<dbReference type="Proteomes" id="UP000605148">
    <property type="component" value="Unassembled WGS sequence"/>
</dbReference>
<proteinExistence type="predicted"/>
<feature type="region of interest" description="Disordered" evidence="4">
    <location>
        <begin position="1"/>
        <end position="29"/>
    </location>
</feature>
<feature type="domain" description="HTH araC/xylS-type" evidence="5">
    <location>
        <begin position="261"/>
        <end position="359"/>
    </location>
</feature>
<dbReference type="InterPro" id="IPR018060">
    <property type="entry name" value="HTH_AraC"/>
</dbReference>
<keyword evidence="2" id="KW-0238">DNA-binding</keyword>
<evidence type="ECO:0000256" key="2">
    <source>
        <dbReference type="ARBA" id="ARBA00023125"/>
    </source>
</evidence>
<dbReference type="PANTHER" id="PTHR47894">
    <property type="entry name" value="HTH-TYPE TRANSCRIPTIONAL REGULATOR GADX"/>
    <property type="match status" value="1"/>
</dbReference>
<dbReference type="SUPFAM" id="SSF46689">
    <property type="entry name" value="Homeodomain-like"/>
    <property type="match status" value="1"/>
</dbReference>
<dbReference type="Pfam" id="PF12625">
    <property type="entry name" value="Arabinose_bd"/>
    <property type="match status" value="1"/>
</dbReference>
<keyword evidence="1" id="KW-0805">Transcription regulation</keyword>
<dbReference type="PANTHER" id="PTHR47894:SF1">
    <property type="entry name" value="HTH-TYPE TRANSCRIPTIONAL REGULATOR VQSM"/>
    <property type="match status" value="1"/>
</dbReference>
<dbReference type="GO" id="GO:0005829">
    <property type="term" value="C:cytosol"/>
    <property type="evidence" value="ECO:0007669"/>
    <property type="project" value="TreeGrafter"/>
</dbReference>
<evidence type="ECO:0000256" key="4">
    <source>
        <dbReference type="SAM" id="MobiDB-lite"/>
    </source>
</evidence>
<dbReference type="InterPro" id="IPR032687">
    <property type="entry name" value="AraC-type_N"/>
</dbReference>